<dbReference type="SUPFAM" id="SSF81343">
    <property type="entry name" value="Fumarate reductase respiratory complex transmembrane subunits"/>
    <property type="match status" value="1"/>
</dbReference>
<comment type="function">
    <text evidence="2">Membrane-anchoring subunit of succinate dehydrogenase (SDH).</text>
</comment>
<feature type="transmembrane region" description="Helical" evidence="10">
    <location>
        <begin position="22"/>
        <end position="43"/>
    </location>
</feature>
<dbReference type="Gene3D" id="1.20.1300.10">
    <property type="entry name" value="Fumarate reductase/succinate dehydrogenase, transmembrane subunit"/>
    <property type="match status" value="1"/>
</dbReference>
<protein>
    <submittedName>
        <fullName evidence="11">Succinate dehydrogenase</fullName>
    </submittedName>
</protein>
<evidence type="ECO:0000256" key="7">
    <source>
        <dbReference type="ARBA" id="ARBA00022989"/>
    </source>
</evidence>
<evidence type="ECO:0000256" key="1">
    <source>
        <dbReference type="ARBA" id="ARBA00001971"/>
    </source>
</evidence>
<keyword evidence="12" id="KW-1185">Reference proteome</keyword>
<dbReference type="GO" id="GO:0016020">
    <property type="term" value="C:membrane"/>
    <property type="evidence" value="ECO:0007669"/>
    <property type="project" value="UniProtKB-SubCell"/>
</dbReference>
<feature type="transmembrane region" description="Helical" evidence="10">
    <location>
        <begin position="101"/>
        <end position="128"/>
    </location>
</feature>
<dbReference type="CDD" id="cd03495">
    <property type="entry name" value="SQR_TypeC_SdhD_like"/>
    <property type="match status" value="1"/>
</dbReference>
<dbReference type="KEGG" id="rhp:LPB142_03440"/>
<keyword evidence="6" id="KW-0479">Metal-binding</keyword>
<dbReference type="EMBL" id="CP017781">
    <property type="protein sequence ID" value="AOZ68482.1"/>
    <property type="molecule type" value="Genomic_DNA"/>
</dbReference>
<evidence type="ECO:0000256" key="9">
    <source>
        <dbReference type="ARBA" id="ARBA00023136"/>
    </source>
</evidence>
<evidence type="ECO:0000256" key="10">
    <source>
        <dbReference type="SAM" id="Phobius"/>
    </source>
</evidence>
<gene>
    <name evidence="11" type="ORF">LPB142_03440</name>
</gene>
<evidence type="ECO:0000256" key="5">
    <source>
        <dbReference type="ARBA" id="ARBA00022692"/>
    </source>
</evidence>
<dbReference type="InterPro" id="IPR034804">
    <property type="entry name" value="SQR/QFR_C/D"/>
</dbReference>
<reference evidence="11 12" key="1">
    <citation type="submission" date="2016-10" db="EMBL/GenBank/DDBJ databases">
        <title>Rhodobacter sp. LPB0142, isolated from sea water.</title>
        <authorList>
            <person name="Kim E."/>
            <person name="Yi H."/>
        </authorList>
    </citation>
    <scope>NUCLEOTIDE SEQUENCE [LARGE SCALE GENOMIC DNA]</scope>
    <source>
        <strain evidence="11 12">LPB0142</strain>
    </source>
</reference>
<organism evidence="11 12">
    <name type="scientific">Rhodobacter xanthinilyticus</name>
    <dbReference type="NCBI Taxonomy" id="1850250"/>
    <lineage>
        <taxon>Bacteria</taxon>
        <taxon>Pseudomonadati</taxon>
        <taxon>Pseudomonadota</taxon>
        <taxon>Alphaproteobacteria</taxon>
        <taxon>Rhodobacterales</taxon>
        <taxon>Rhodobacter group</taxon>
        <taxon>Rhodobacter</taxon>
    </lineage>
</organism>
<evidence type="ECO:0000313" key="11">
    <source>
        <dbReference type="EMBL" id="AOZ68482.1"/>
    </source>
</evidence>
<dbReference type="InterPro" id="IPR000701">
    <property type="entry name" value="SuccDH_FuR_B_TM-su"/>
</dbReference>
<keyword evidence="7 10" id="KW-1133">Transmembrane helix</keyword>
<proteinExistence type="predicted"/>
<dbReference type="STRING" id="1850250.LPB142_03440"/>
<sequence length="133" mass="14449">MRYLTDRKRAEGKGAAHSGTEAHWYMTASAVALAFLVPTFLIVFGRALGQPLEGVVATFSRPFPAILTALVVVVGMRHFAKGATMMIEDYARGTARKGLVIFVHSLSYAVIACALYALAKLTMIGFVFELMPH</sequence>
<comment type="cofactor">
    <cofactor evidence="1">
        <name>heme</name>
        <dbReference type="ChEBI" id="CHEBI:30413"/>
    </cofactor>
</comment>
<dbReference type="GO" id="GO:0046872">
    <property type="term" value="F:metal ion binding"/>
    <property type="evidence" value="ECO:0007669"/>
    <property type="project" value="UniProtKB-KW"/>
</dbReference>
<dbReference type="Pfam" id="PF01127">
    <property type="entry name" value="Sdh_cyt"/>
    <property type="match status" value="1"/>
</dbReference>
<keyword evidence="5 10" id="KW-0812">Transmembrane</keyword>
<dbReference type="Proteomes" id="UP000176562">
    <property type="component" value="Chromosome"/>
</dbReference>
<evidence type="ECO:0000256" key="6">
    <source>
        <dbReference type="ARBA" id="ARBA00022723"/>
    </source>
</evidence>
<evidence type="ECO:0000256" key="4">
    <source>
        <dbReference type="ARBA" id="ARBA00022617"/>
    </source>
</evidence>
<accession>A0A1D9M9E9</accession>
<evidence type="ECO:0000256" key="3">
    <source>
        <dbReference type="ARBA" id="ARBA00004370"/>
    </source>
</evidence>
<dbReference type="RefSeq" id="WP_071165525.1">
    <property type="nucleotide sequence ID" value="NZ_CP017781.1"/>
</dbReference>
<keyword evidence="9 10" id="KW-0472">Membrane</keyword>
<keyword evidence="4" id="KW-0349">Heme</keyword>
<feature type="transmembrane region" description="Helical" evidence="10">
    <location>
        <begin position="63"/>
        <end position="80"/>
    </location>
</feature>
<name>A0A1D9M9E9_9RHOB</name>
<evidence type="ECO:0000256" key="2">
    <source>
        <dbReference type="ARBA" id="ARBA00004050"/>
    </source>
</evidence>
<evidence type="ECO:0000313" key="12">
    <source>
        <dbReference type="Proteomes" id="UP000176562"/>
    </source>
</evidence>
<evidence type="ECO:0000256" key="8">
    <source>
        <dbReference type="ARBA" id="ARBA00023004"/>
    </source>
</evidence>
<comment type="subcellular location">
    <subcellularLocation>
        <location evidence="3">Membrane</location>
    </subcellularLocation>
</comment>
<dbReference type="AlphaFoldDB" id="A0A1D9M9E9"/>
<keyword evidence="8" id="KW-0408">Iron</keyword>